<proteinExistence type="predicted"/>
<keyword evidence="7" id="KW-1185">Reference proteome</keyword>
<reference evidence="6 7" key="1">
    <citation type="submission" date="2012-02" db="EMBL/GenBank/DDBJ databases">
        <title>Whole genome shotgun sequence of Escherichia hermannii NBRC 105704.</title>
        <authorList>
            <person name="Yoshida I."/>
            <person name="Hosoyama A."/>
            <person name="Tsuchikane K."/>
            <person name="Katsumata H."/>
            <person name="Yamazaki S."/>
            <person name="Fujita N."/>
        </authorList>
    </citation>
    <scope>NUCLEOTIDE SEQUENCE [LARGE SCALE GENOMIC DNA]</scope>
    <source>
        <strain evidence="6 7">NBRC 105704</strain>
    </source>
</reference>
<evidence type="ECO:0000256" key="2">
    <source>
        <dbReference type="ARBA" id="ARBA00022692"/>
    </source>
</evidence>
<feature type="transmembrane region" description="Helical" evidence="5">
    <location>
        <begin position="30"/>
        <end position="57"/>
    </location>
</feature>
<feature type="transmembrane region" description="Helical" evidence="5">
    <location>
        <begin position="108"/>
        <end position="125"/>
    </location>
</feature>
<evidence type="ECO:0008006" key="8">
    <source>
        <dbReference type="Google" id="ProtNLM"/>
    </source>
</evidence>
<dbReference type="PANTHER" id="PTHR12714:SF9">
    <property type="entry name" value="PROTEIN-S-ISOPRENYLCYSTEINE O-METHYLTRANSFERASE"/>
    <property type="match status" value="1"/>
</dbReference>
<evidence type="ECO:0000313" key="7">
    <source>
        <dbReference type="Proteomes" id="UP000010297"/>
    </source>
</evidence>
<keyword evidence="4 5" id="KW-0472">Membrane</keyword>
<comment type="caution">
    <text evidence="6">The sequence shown here is derived from an EMBL/GenBank/DDBJ whole genome shotgun (WGS) entry which is preliminary data.</text>
</comment>
<dbReference type="InterPro" id="IPR007318">
    <property type="entry name" value="Phopholipid_MeTrfase"/>
</dbReference>
<name>H5V2G9_ATLHE</name>
<accession>H5V2G9</accession>
<dbReference type="eggNOG" id="COG2020">
    <property type="taxonomic scope" value="Bacteria"/>
</dbReference>
<dbReference type="GO" id="GO:0012505">
    <property type="term" value="C:endomembrane system"/>
    <property type="evidence" value="ECO:0007669"/>
    <property type="project" value="UniProtKB-SubCell"/>
</dbReference>
<evidence type="ECO:0000256" key="5">
    <source>
        <dbReference type="SAM" id="Phobius"/>
    </source>
</evidence>
<organism evidence="6 7">
    <name type="scientific">Atlantibacter hermannii NBRC 105704</name>
    <dbReference type="NCBI Taxonomy" id="1115512"/>
    <lineage>
        <taxon>Bacteria</taxon>
        <taxon>Pseudomonadati</taxon>
        <taxon>Pseudomonadota</taxon>
        <taxon>Gammaproteobacteria</taxon>
        <taxon>Enterobacterales</taxon>
        <taxon>Enterobacteriaceae</taxon>
        <taxon>Atlantibacter</taxon>
    </lineage>
</organism>
<evidence type="ECO:0000313" key="6">
    <source>
        <dbReference type="EMBL" id="GAB52177.1"/>
    </source>
</evidence>
<dbReference type="GO" id="GO:0016740">
    <property type="term" value="F:transferase activity"/>
    <property type="evidence" value="ECO:0007669"/>
    <property type="project" value="UniProtKB-ARBA"/>
</dbReference>
<dbReference type="Gene3D" id="1.20.120.1630">
    <property type="match status" value="1"/>
</dbReference>
<dbReference type="AlphaFoldDB" id="H5V2G9"/>
<keyword evidence="2 5" id="KW-0812">Transmembrane</keyword>
<evidence type="ECO:0000256" key="4">
    <source>
        <dbReference type="ARBA" id="ARBA00023136"/>
    </source>
</evidence>
<protein>
    <recommendedName>
        <fullName evidence="8">Isoprenylcysteine carboxylmethyltransferase family protein</fullName>
    </recommendedName>
</protein>
<dbReference type="PANTHER" id="PTHR12714">
    <property type="entry name" value="PROTEIN-S ISOPRENYLCYSTEINE O-METHYLTRANSFERASE"/>
    <property type="match status" value="1"/>
</dbReference>
<evidence type="ECO:0000256" key="3">
    <source>
        <dbReference type="ARBA" id="ARBA00022989"/>
    </source>
</evidence>
<evidence type="ECO:0000256" key="1">
    <source>
        <dbReference type="ARBA" id="ARBA00004127"/>
    </source>
</evidence>
<keyword evidence="3 5" id="KW-1133">Transmembrane helix</keyword>
<gene>
    <name evidence="6" type="ORF">EH105704_05_01830</name>
</gene>
<sequence length="159" mass="17955">MPPPVLLFLFLLFDVWSSWPALIHPEQLVILSWRTCAAVVIGGVSLCLALSGLFMLISRKTTLNALFPERTRILVTEGCYRYSRNPVYLGFVGLHIAAALLLDSVIGILATPVLVTLLTLLHIQVEEAGMRQRFSLQWQQYCDKTPRWLSGKSLFRRLS</sequence>
<dbReference type="EMBL" id="BAFF01000005">
    <property type="protein sequence ID" value="GAB52177.1"/>
    <property type="molecule type" value="Genomic_DNA"/>
</dbReference>
<dbReference type="Proteomes" id="UP000010297">
    <property type="component" value="Unassembled WGS sequence"/>
</dbReference>
<dbReference type="Pfam" id="PF04191">
    <property type="entry name" value="PEMT"/>
    <property type="match status" value="1"/>
</dbReference>
<comment type="subcellular location">
    <subcellularLocation>
        <location evidence="1">Endomembrane system</location>
        <topology evidence="1">Multi-pass membrane protein</topology>
    </subcellularLocation>
</comment>